<dbReference type="GO" id="GO:0005524">
    <property type="term" value="F:ATP binding"/>
    <property type="evidence" value="ECO:0007669"/>
    <property type="project" value="InterPro"/>
</dbReference>
<dbReference type="Proteomes" id="UP001152523">
    <property type="component" value="Unassembled WGS sequence"/>
</dbReference>
<dbReference type="Pfam" id="PF08302">
    <property type="entry name" value="tRNA_lig_CPD"/>
    <property type="match status" value="1"/>
</dbReference>
<protein>
    <recommendedName>
        <fullName evidence="1">tRNA ligase phosphodiesterase domain-containing protein</fullName>
    </recommendedName>
</protein>
<accession>A0AAV0CDR5</accession>
<gene>
    <name evidence="2" type="ORF">CEPIT_LOCUS4303</name>
</gene>
<evidence type="ECO:0000313" key="2">
    <source>
        <dbReference type="EMBL" id="CAH9072438.1"/>
    </source>
</evidence>
<dbReference type="PANTHER" id="PTHR35460:SF1">
    <property type="entry name" value="TRNA LIGASE 1"/>
    <property type="match status" value="1"/>
</dbReference>
<sequence length="1192" mass="132558">MNVGVASQRIIFGLTVSLYSRSSSPAPASLYSRTFIFIRSRSLTFSSSLFYPPMSSHRQKRGGFREQRWQPKVTSSVMPGQSSKMEPVSAAALEDVTTGIKSLDIAGKSKQHGVPQVHLQAGGIGVMNKTPAHNQKAGVWKQKSYGKVSGSDAVEVENASTSQASAEVRVNVANKPSHEKNNASLSNLLENFTVDKSTFAQAQVRATFYPKFENEKSDQEMRARMIEMVTKGLATVEVSLKHSGSLFMYAGNEGGAYAKNSFGNIYTAVGVFVLGRMLKEAWGPLASSKQQEFNKYLEQQRMCISMELVTAVLGDHGQRPREDYVVVTAVTKLGNGKPKFYSTPDIIAFCRKWRLPTNHVWLFSTRKSVTSFFAAYDALCEEGTATSVCNALDEVADISIPGSKDHMKVQGEILEGLVARVVSRESSEHLEQVLRDFPLPPVEGAVQDLGPTLREICAENRSDEKQQIKALLDGTGAAFCPNHLDWFGNEASDSHSRTADRSVVSKFLKAHPADYSTTKFQEVVRLIRERHQRVSFKCFHNFHKTNDVSSDNLHFKMVIHVFNDSVFRQYQKEMRKNPGLWPLYRGFFVDLNLFKADGETAADILKGSSHIVKGDDEKNSLADEDANLMVKLKFLTYKLRTFLIRNGLQTLFKKGAMAYKTYYLRQMQIWNTSAAKQQALSKMLDEWAVYILRKYGNKQLSTSIYLSEAEPFLEQYAKRSPQNQALIGSAGSFVRSEDFLAIVDGGDEEGDLEQEKYVPPVGHSISSADTVMKDEGLIVFFPGIPGCAKSALCKEILSAPGSLGDDRPVRSLMGDLIKGKYWQKVADARRAKPYSITLADKNAPNEEVWAQIEDMCRSTKASAVPVVPDSEGTETNPFSLDALAVFIFRVLHRVNHPGNLDKSSPVVGYVLLMFYNLYDGKSREEFETDLIGRFGSLVKIPLLKPERPPLPHSVKSILEEGMKLYNLHTSRHRRLEPTKGTYAKEWAKWEKQLRDVLYANADYLNSIQVPFELAVEQVLGQLRSIVRGETRPIEKRKLGSVGTIVFAAISLPVKEIKTLLENVAKKDSEAEAFLKDKDLETRLQKAHVTLAHKGSHSVAALASYAPFLHQQVPVEMTALLYSERVAAIEASIGSIDGEKICSKNKWAHTTLWTAKGVAPVEANSLPQLLEAGMAKRVEINPPVTINGVVQFS</sequence>
<reference evidence="2" key="1">
    <citation type="submission" date="2022-07" db="EMBL/GenBank/DDBJ databases">
        <authorList>
            <person name="Macas J."/>
            <person name="Novak P."/>
            <person name="Neumann P."/>
        </authorList>
    </citation>
    <scope>NUCLEOTIDE SEQUENCE</scope>
</reference>
<proteinExistence type="predicted"/>
<comment type="caution">
    <text evidence="2">The sequence shown here is derived from an EMBL/GenBank/DDBJ whole genome shotgun (WGS) entry which is preliminary data.</text>
</comment>
<dbReference type="AlphaFoldDB" id="A0AAV0CDR5"/>
<keyword evidence="3" id="KW-1185">Reference proteome</keyword>
<dbReference type="GO" id="GO:0006388">
    <property type="term" value="P:tRNA splicing, via endonucleolytic cleavage and ligation"/>
    <property type="evidence" value="ECO:0007669"/>
    <property type="project" value="InterPro"/>
</dbReference>
<organism evidence="2 3">
    <name type="scientific">Cuscuta epithymum</name>
    <dbReference type="NCBI Taxonomy" id="186058"/>
    <lineage>
        <taxon>Eukaryota</taxon>
        <taxon>Viridiplantae</taxon>
        <taxon>Streptophyta</taxon>
        <taxon>Embryophyta</taxon>
        <taxon>Tracheophyta</taxon>
        <taxon>Spermatophyta</taxon>
        <taxon>Magnoliopsida</taxon>
        <taxon>eudicotyledons</taxon>
        <taxon>Gunneridae</taxon>
        <taxon>Pentapetalae</taxon>
        <taxon>asterids</taxon>
        <taxon>lamiids</taxon>
        <taxon>Solanales</taxon>
        <taxon>Convolvulaceae</taxon>
        <taxon>Cuscuteae</taxon>
        <taxon>Cuscuta</taxon>
        <taxon>Cuscuta subgen. Cuscuta</taxon>
    </lineage>
</organism>
<evidence type="ECO:0000313" key="3">
    <source>
        <dbReference type="Proteomes" id="UP001152523"/>
    </source>
</evidence>
<feature type="domain" description="tRNA ligase phosphodiesterase" evidence="1">
    <location>
        <begin position="1042"/>
        <end position="1189"/>
    </location>
</feature>
<name>A0AAV0CDR5_9ASTE</name>
<dbReference type="GO" id="GO:0003972">
    <property type="term" value="F:RNA ligase (ATP) activity"/>
    <property type="evidence" value="ECO:0007669"/>
    <property type="project" value="InterPro"/>
</dbReference>
<dbReference type="InterPro" id="IPR038837">
    <property type="entry name" value="tRNA_ligase_1"/>
</dbReference>
<dbReference type="EMBL" id="CAMAPF010000022">
    <property type="protein sequence ID" value="CAH9072438.1"/>
    <property type="molecule type" value="Genomic_DNA"/>
</dbReference>
<evidence type="ECO:0000259" key="1">
    <source>
        <dbReference type="Pfam" id="PF08302"/>
    </source>
</evidence>
<dbReference type="InterPro" id="IPR015965">
    <property type="entry name" value="tRNA_lig_PDEase"/>
</dbReference>
<dbReference type="PANTHER" id="PTHR35460">
    <property type="entry name" value="TRNA LIGASE 1"/>
    <property type="match status" value="1"/>
</dbReference>